<feature type="transmembrane region" description="Helical" evidence="1">
    <location>
        <begin position="20"/>
        <end position="39"/>
    </location>
</feature>
<dbReference type="Gene3D" id="1.10.238.20">
    <property type="entry name" value="Pheromone/general odorant binding protein domain"/>
    <property type="match status" value="1"/>
</dbReference>
<keyword evidence="1" id="KW-0472">Membrane</keyword>
<evidence type="ECO:0000313" key="3">
    <source>
        <dbReference type="Proteomes" id="UP001059596"/>
    </source>
</evidence>
<keyword evidence="1" id="KW-1133">Transmembrane helix</keyword>
<gene>
    <name evidence="2" type="ORF">M5D96_009257</name>
</gene>
<dbReference type="SUPFAM" id="SSF47565">
    <property type="entry name" value="Insect pheromone/odorant-binding proteins"/>
    <property type="match status" value="1"/>
</dbReference>
<dbReference type="EMBL" id="JAMKOV010000010">
    <property type="protein sequence ID" value="KAI8037757.1"/>
    <property type="molecule type" value="Genomic_DNA"/>
</dbReference>
<comment type="caution">
    <text evidence="2">The sequence shown here is derived from an EMBL/GenBank/DDBJ whole genome shotgun (WGS) entry which is preliminary data.</text>
</comment>
<dbReference type="Pfam" id="PF01395">
    <property type="entry name" value="PBP_GOBP"/>
    <property type="match status" value="1"/>
</dbReference>
<sequence length="163" mass="18651">AQLNSLQNSEENTYDEYKGFYGTIYFSRFSSIVCSVWFIRCRFVHFKKLGQYCHKENLGVSIKNGTTSDKCARHCVMEKMGFVSNGKVNIDTLIKKGNIYAYNAEHQKAIETQCRSIEDARKCEVGFQLSECIQATGDRAMNKIPGLNRKFNIIILQSLHQNS</sequence>
<keyword evidence="3" id="KW-1185">Reference proteome</keyword>
<accession>A0A9Q0BMB4</accession>
<feature type="non-terminal residue" evidence="2">
    <location>
        <position position="1"/>
    </location>
</feature>
<reference evidence="2" key="1">
    <citation type="journal article" date="2023" name="Genome Biol. Evol.">
        <title>Long-read-based Genome Assembly of Drosophila gunungcola Reveals Fewer Chemosensory Genes in Flower-breeding Species.</title>
        <authorList>
            <person name="Negi A."/>
            <person name="Liao B.Y."/>
            <person name="Yeh S.D."/>
        </authorList>
    </citation>
    <scope>NUCLEOTIDE SEQUENCE</scope>
    <source>
        <strain evidence="2">Sukarami</strain>
    </source>
</reference>
<proteinExistence type="predicted"/>
<dbReference type="GO" id="GO:0005549">
    <property type="term" value="F:odorant binding"/>
    <property type="evidence" value="ECO:0007669"/>
    <property type="project" value="InterPro"/>
</dbReference>
<dbReference type="AlphaFoldDB" id="A0A9Q0BMB4"/>
<keyword evidence="1" id="KW-0812">Transmembrane</keyword>
<evidence type="ECO:0000256" key="1">
    <source>
        <dbReference type="SAM" id="Phobius"/>
    </source>
</evidence>
<evidence type="ECO:0000313" key="2">
    <source>
        <dbReference type="EMBL" id="KAI8037757.1"/>
    </source>
</evidence>
<protein>
    <submittedName>
        <fullName evidence="2">Uncharacterized protein</fullName>
    </submittedName>
</protein>
<feature type="non-terminal residue" evidence="2">
    <location>
        <position position="163"/>
    </location>
</feature>
<name>A0A9Q0BMB4_9MUSC</name>
<dbReference type="Proteomes" id="UP001059596">
    <property type="component" value="Unassembled WGS sequence"/>
</dbReference>
<dbReference type="InterPro" id="IPR006170">
    <property type="entry name" value="PBP/GOBP"/>
</dbReference>
<dbReference type="CDD" id="cd23992">
    <property type="entry name" value="PBP_GOBP"/>
    <property type="match status" value="1"/>
</dbReference>
<organism evidence="2 3">
    <name type="scientific">Drosophila gunungcola</name>
    <name type="common">fruit fly</name>
    <dbReference type="NCBI Taxonomy" id="103775"/>
    <lineage>
        <taxon>Eukaryota</taxon>
        <taxon>Metazoa</taxon>
        <taxon>Ecdysozoa</taxon>
        <taxon>Arthropoda</taxon>
        <taxon>Hexapoda</taxon>
        <taxon>Insecta</taxon>
        <taxon>Pterygota</taxon>
        <taxon>Neoptera</taxon>
        <taxon>Endopterygota</taxon>
        <taxon>Diptera</taxon>
        <taxon>Brachycera</taxon>
        <taxon>Muscomorpha</taxon>
        <taxon>Ephydroidea</taxon>
        <taxon>Drosophilidae</taxon>
        <taxon>Drosophila</taxon>
        <taxon>Sophophora</taxon>
    </lineage>
</organism>
<dbReference type="InterPro" id="IPR036728">
    <property type="entry name" value="PBP_GOBP_sf"/>
</dbReference>